<gene>
    <name evidence="2" type="ORF">CQA57_06980</name>
</gene>
<sequence>MKKIFFACFLIFQSSYSIETEKGMLKFYSTINWEKFWGSFKFDFFGCDCPPFYLKDWCEFFFCDFLPAIEEEHIEPFAAFSSSPEPFDFVGLGIKGGGKVFGVSKGVTRRSSGSGSSGENTDETKESTSFRQINLMPFPIAGMIAFFDVTNTICLASGNVNSMYISDIDPLYANEGLNNLWTLIKTPSRLLDLLLPIWELRCVVDCLSSTFNYPLDSFYTCNGCRGGIGSQDTGWVKNNDPMENSEMLAFKLLNNLHERAALYDVSSNSCTNNTKLNIKKSQYKISFGATSNNAPFYMGRMRFMDYDFKESFKGKDSYFFWIWKKRKFCGFYERLCQDNLPL</sequence>
<feature type="region of interest" description="Disordered" evidence="1">
    <location>
        <begin position="107"/>
        <end position="128"/>
    </location>
</feature>
<keyword evidence="3" id="KW-1185">Reference proteome</keyword>
<evidence type="ECO:0000313" key="2">
    <source>
        <dbReference type="EMBL" id="RDU72339.1"/>
    </source>
</evidence>
<evidence type="ECO:0000313" key="3">
    <source>
        <dbReference type="Proteomes" id="UP000256695"/>
    </source>
</evidence>
<protein>
    <submittedName>
        <fullName evidence="2">Uncharacterized protein</fullName>
    </submittedName>
</protein>
<dbReference type="InterPro" id="IPR009649">
    <property type="entry name" value="TraU"/>
</dbReference>
<dbReference type="OrthoDB" id="9788211at2"/>
<organism evidence="2 3">
    <name type="scientific">Helicobacter anseris</name>
    <dbReference type="NCBI Taxonomy" id="375926"/>
    <lineage>
        <taxon>Bacteria</taxon>
        <taxon>Pseudomonadati</taxon>
        <taxon>Campylobacterota</taxon>
        <taxon>Epsilonproteobacteria</taxon>
        <taxon>Campylobacterales</taxon>
        <taxon>Helicobacteraceae</taxon>
        <taxon>Helicobacter</taxon>
    </lineage>
</organism>
<dbReference type="Proteomes" id="UP000256695">
    <property type="component" value="Unassembled WGS sequence"/>
</dbReference>
<accession>A0A3D8J4C7</accession>
<dbReference type="AlphaFoldDB" id="A0A3D8J4C7"/>
<comment type="caution">
    <text evidence="2">The sequence shown here is derived from an EMBL/GenBank/DDBJ whole genome shotgun (WGS) entry which is preliminary data.</text>
</comment>
<dbReference type="EMBL" id="NXLX01000021">
    <property type="protein sequence ID" value="RDU72339.1"/>
    <property type="molecule type" value="Genomic_DNA"/>
</dbReference>
<dbReference type="Pfam" id="PF06834">
    <property type="entry name" value="TraU"/>
    <property type="match status" value="1"/>
</dbReference>
<dbReference type="RefSeq" id="WP_115579522.1">
    <property type="nucleotide sequence ID" value="NZ_NXLX01000021.1"/>
</dbReference>
<reference evidence="2 3" key="1">
    <citation type="submission" date="2018-04" db="EMBL/GenBank/DDBJ databases">
        <title>Novel Campyloabacter and Helicobacter Species and Strains.</title>
        <authorList>
            <person name="Mannion A.J."/>
            <person name="Shen Z."/>
            <person name="Fox J.G."/>
        </authorList>
    </citation>
    <scope>NUCLEOTIDE SEQUENCE [LARGE SCALE GENOMIC DNA]</scope>
    <source>
        <strain evidence="2 3">MIT 04-9362</strain>
    </source>
</reference>
<evidence type="ECO:0000256" key="1">
    <source>
        <dbReference type="SAM" id="MobiDB-lite"/>
    </source>
</evidence>
<name>A0A3D8J4C7_9HELI</name>
<feature type="compositionally biased region" description="Low complexity" evidence="1">
    <location>
        <begin position="107"/>
        <end position="118"/>
    </location>
</feature>
<proteinExistence type="predicted"/>